<organism evidence="7 8">
    <name type="scientific">Hucho hucho</name>
    <name type="common">huchen</name>
    <dbReference type="NCBI Taxonomy" id="62062"/>
    <lineage>
        <taxon>Eukaryota</taxon>
        <taxon>Metazoa</taxon>
        <taxon>Chordata</taxon>
        <taxon>Craniata</taxon>
        <taxon>Vertebrata</taxon>
        <taxon>Euteleostomi</taxon>
        <taxon>Actinopterygii</taxon>
        <taxon>Neopterygii</taxon>
        <taxon>Teleostei</taxon>
        <taxon>Protacanthopterygii</taxon>
        <taxon>Salmoniformes</taxon>
        <taxon>Salmonidae</taxon>
        <taxon>Salmoninae</taxon>
        <taxon>Hucho</taxon>
    </lineage>
</organism>
<proteinExistence type="predicted"/>
<dbReference type="GO" id="GO:1990837">
    <property type="term" value="F:sequence-specific double-stranded DNA binding"/>
    <property type="evidence" value="ECO:0007669"/>
    <property type="project" value="TreeGrafter"/>
</dbReference>
<feature type="compositionally biased region" description="Polar residues" evidence="6">
    <location>
        <begin position="82"/>
        <end position="93"/>
    </location>
</feature>
<protein>
    <submittedName>
        <fullName evidence="7">Uncharacterized protein</fullName>
    </submittedName>
</protein>
<feature type="region of interest" description="Disordered" evidence="6">
    <location>
        <begin position="268"/>
        <end position="371"/>
    </location>
</feature>
<evidence type="ECO:0000313" key="7">
    <source>
        <dbReference type="Ensembl" id="ENSHHUP00000022872.1"/>
    </source>
</evidence>
<evidence type="ECO:0000256" key="6">
    <source>
        <dbReference type="SAM" id="MobiDB-lite"/>
    </source>
</evidence>
<dbReference type="Proteomes" id="UP000314982">
    <property type="component" value="Unassembled WGS sequence"/>
</dbReference>
<dbReference type="PANTHER" id="PTHR46799:SF1">
    <property type="entry name" value="HOMEOBOX PROTEIN UNC-4 HOMOLOG"/>
    <property type="match status" value="1"/>
</dbReference>
<evidence type="ECO:0000256" key="4">
    <source>
        <dbReference type="ARBA" id="ARBA00023015"/>
    </source>
</evidence>
<dbReference type="STRING" id="62062.ENSHHUP00000022872"/>
<keyword evidence="8" id="KW-1185">Reference proteome</keyword>
<reference evidence="8" key="1">
    <citation type="submission" date="2018-06" db="EMBL/GenBank/DDBJ databases">
        <title>Genome assembly of Danube salmon.</title>
        <authorList>
            <person name="Macqueen D.J."/>
            <person name="Gundappa M.K."/>
        </authorList>
    </citation>
    <scope>NUCLEOTIDE SEQUENCE [LARGE SCALE GENOMIC DNA]</scope>
</reference>
<evidence type="ECO:0000256" key="5">
    <source>
        <dbReference type="ARBA" id="ARBA00023163"/>
    </source>
</evidence>
<sequence>MDAEEIARRELERAEKKKRKQERKLLKSQNKLLSGDLFHTPGGSDSDSGVSQITDNEQQPSSNCNGSLHSEPGGRHHHHQTEPASCDQTQTRPRFSLVQNQHHDHHHNNQRTAGEIGPGPGVQEQVSPGSTHGPGLGGSRSSGLQKLNPFSVESLLSDATPRRKPQLDFSSLSNQRPLIGKGHFLLYPITHQPLGFIVPQTALKTGLCQDNINNNSSSSGPNPGQGQRCVTSESTCYINSHHLAHLGLNKPLNHHHNHVSNCVDRNTSEAQQGSYTNNAPDSVSPPPQSSVSVQTTLTTTSSTQSSTASDGSREGDDQPGLSRVTDVNGCQSEPTGEGTREDSSPEPLQCSGVKPESHAEPGTDGEDVDMD</sequence>
<dbReference type="AlphaFoldDB" id="A0A4W5LAM7"/>
<reference evidence="7" key="3">
    <citation type="submission" date="2025-09" db="UniProtKB">
        <authorList>
            <consortium name="Ensembl"/>
        </authorList>
    </citation>
    <scope>IDENTIFICATION</scope>
</reference>
<feature type="region of interest" description="Disordered" evidence="6">
    <location>
        <begin position="1"/>
        <end position="146"/>
    </location>
</feature>
<keyword evidence="4" id="KW-0805">Transcription regulation</keyword>
<evidence type="ECO:0000256" key="3">
    <source>
        <dbReference type="ARBA" id="ARBA00022902"/>
    </source>
</evidence>
<dbReference type="GO" id="GO:0030154">
    <property type="term" value="P:cell differentiation"/>
    <property type="evidence" value="ECO:0007669"/>
    <property type="project" value="UniProtKB-KW"/>
</dbReference>
<reference evidence="7" key="2">
    <citation type="submission" date="2025-08" db="UniProtKB">
        <authorList>
            <consortium name="Ensembl"/>
        </authorList>
    </citation>
    <scope>IDENTIFICATION</scope>
</reference>
<dbReference type="Ensembl" id="ENSHHUT00000023736.1">
    <property type="protein sequence ID" value="ENSHHUP00000022872.1"/>
    <property type="gene ID" value="ENSHHUG00000014333.1"/>
</dbReference>
<evidence type="ECO:0000313" key="8">
    <source>
        <dbReference type="Proteomes" id="UP000314982"/>
    </source>
</evidence>
<dbReference type="PANTHER" id="PTHR46799">
    <property type="entry name" value="HOMEOBOX PROTEIN UNC-4 HOMOLOG"/>
    <property type="match status" value="1"/>
</dbReference>
<dbReference type="GO" id="GO:0010468">
    <property type="term" value="P:regulation of gene expression"/>
    <property type="evidence" value="ECO:0007669"/>
    <property type="project" value="TreeGrafter"/>
</dbReference>
<evidence type="ECO:0000256" key="2">
    <source>
        <dbReference type="ARBA" id="ARBA00022782"/>
    </source>
</evidence>
<accession>A0A4W5LAM7</accession>
<feature type="compositionally biased region" description="Basic and acidic residues" evidence="6">
    <location>
        <begin position="1"/>
        <end position="15"/>
    </location>
</feature>
<name>A0A4W5LAM7_9TELE</name>
<keyword evidence="3" id="KW-0524">Neurogenesis</keyword>
<dbReference type="GeneTree" id="ENSGT00940000173503"/>
<dbReference type="GO" id="GO:0007399">
    <property type="term" value="P:nervous system development"/>
    <property type="evidence" value="ECO:0007669"/>
    <property type="project" value="UniProtKB-KW"/>
</dbReference>
<keyword evidence="1" id="KW-0217">Developmental protein</keyword>
<feature type="compositionally biased region" description="Polar residues" evidence="6">
    <location>
        <begin position="268"/>
        <end position="281"/>
    </location>
</feature>
<feature type="compositionally biased region" description="Polar residues" evidence="6">
    <location>
        <begin position="43"/>
        <end position="68"/>
    </location>
</feature>
<keyword evidence="5" id="KW-0804">Transcription</keyword>
<keyword evidence="2" id="KW-0221">Differentiation</keyword>
<evidence type="ECO:0000256" key="1">
    <source>
        <dbReference type="ARBA" id="ARBA00022473"/>
    </source>
</evidence>
<feature type="compositionally biased region" description="Low complexity" evidence="6">
    <location>
        <begin position="289"/>
        <end position="307"/>
    </location>
</feature>